<evidence type="ECO:0000256" key="2">
    <source>
        <dbReference type="ARBA" id="ARBA00005120"/>
    </source>
</evidence>
<keyword evidence="10" id="KW-0704">Schiff base</keyword>
<feature type="active site" description="Proton donor/acceptor" evidence="13">
    <location>
        <position position="137"/>
    </location>
</feature>
<evidence type="ECO:0000256" key="8">
    <source>
        <dbReference type="ARBA" id="ARBA00023154"/>
    </source>
</evidence>
<evidence type="ECO:0000256" key="9">
    <source>
        <dbReference type="ARBA" id="ARBA00023239"/>
    </source>
</evidence>
<keyword evidence="7" id="KW-0220">Diaminopimelate biosynthesis</keyword>
<sequence length="310" mass="33850">MAKMKIEGSFVALITPFNRDGSIDFEAFRTLLKFQEDNGTKAILFMGSTGEASMLTPDERKQLIAETAKMKTGKMAFFYGCTGGNTDMTIANIKFAKDAGADGAILAAPAYICAPETDGESFFLEVADATDLPLGIYNNPPRVKTDLHWDSLIRIFKHPNYVVHKESTTRVGQVAQMLAANTDVSIMCCDSPNLGLVVPTMSLGGHGTANMTGNIAPAEIATISTPWKTPEQAEIFKATYLRMLPILHYTYSAINPVAVKCLMKAVGLPAGDLRRPLRGLEGEALERGLRAVRHLGLDKQYDFPMRPLER</sequence>
<organism evidence="15 16">
    <name type="scientific">Robbsia andropogonis</name>
    <dbReference type="NCBI Taxonomy" id="28092"/>
    <lineage>
        <taxon>Bacteria</taxon>
        <taxon>Pseudomonadati</taxon>
        <taxon>Pseudomonadota</taxon>
        <taxon>Betaproteobacteria</taxon>
        <taxon>Burkholderiales</taxon>
        <taxon>Burkholderiaceae</taxon>
        <taxon>Robbsia</taxon>
    </lineage>
</organism>
<evidence type="ECO:0000256" key="13">
    <source>
        <dbReference type="PIRSR" id="PIRSR001365-1"/>
    </source>
</evidence>
<dbReference type="PANTHER" id="PTHR12128:SF66">
    <property type="entry name" value="4-HYDROXY-2-OXOGLUTARATE ALDOLASE, MITOCHONDRIAL"/>
    <property type="match status" value="1"/>
</dbReference>
<evidence type="ECO:0000256" key="3">
    <source>
        <dbReference type="ARBA" id="ARBA00007592"/>
    </source>
</evidence>
<keyword evidence="5" id="KW-0963">Cytoplasm</keyword>
<dbReference type="STRING" id="28092.WM40_19035"/>
<evidence type="ECO:0000256" key="12">
    <source>
        <dbReference type="PIRNR" id="PIRNR001365"/>
    </source>
</evidence>
<dbReference type="PANTHER" id="PTHR12128">
    <property type="entry name" value="DIHYDRODIPICOLINATE SYNTHASE"/>
    <property type="match status" value="1"/>
</dbReference>
<gene>
    <name evidence="15" type="ORF">WM40_19035</name>
</gene>
<dbReference type="Pfam" id="PF00701">
    <property type="entry name" value="DHDPS"/>
    <property type="match status" value="1"/>
</dbReference>
<dbReference type="EMBL" id="LAQU01000024">
    <property type="protein sequence ID" value="KKB62119.1"/>
    <property type="molecule type" value="Genomic_DNA"/>
</dbReference>
<comment type="similarity">
    <text evidence="3 12">Belongs to the DapA family.</text>
</comment>
<protein>
    <recommendedName>
        <fullName evidence="4">4-hydroxy-tetrahydrodipicolinate synthase</fullName>
        <ecNumber evidence="4">4.3.3.7</ecNumber>
    </recommendedName>
</protein>
<comment type="function">
    <text evidence="1">Catalyzes the condensation of (S)-aspartate-beta-semialdehyde [(S)-ASA] and pyruvate to 4-hydroxy-tetrahydrodipicolinate (HTPA).</text>
</comment>
<dbReference type="GO" id="GO:0009089">
    <property type="term" value="P:lysine biosynthetic process via diaminopimelate"/>
    <property type="evidence" value="ECO:0007669"/>
    <property type="project" value="UniProtKB-UniPathway"/>
</dbReference>
<dbReference type="PATRIC" id="fig|28092.6.peg.4469"/>
<comment type="caution">
    <text evidence="15">The sequence shown here is derived from an EMBL/GenBank/DDBJ whole genome shotgun (WGS) entry which is preliminary data.</text>
</comment>
<evidence type="ECO:0000256" key="11">
    <source>
        <dbReference type="ARBA" id="ARBA00047836"/>
    </source>
</evidence>
<dbReference type="GO" id="GO:0019877">
    <property type="term" value="P:diaminopimelate biosynthetic process"/>
    <property type="evidence" value="ECO:0007669"/>
    <property type="project" value="UniProtKB-KW"/>
</dbReference>
<dbReference type="PROSITE" id="PS00665">
    <property type="entry name" value="DHDPS_1"/>
    <property type="match status" value="1"/>
</dbReference>
<evidence type="ECO:0000256" key="10">
    <source>
        <dbReference type="ARBA" id="ARBA00023270"/>
    </source>
</evidence>
<dbReference type="PIRSF" id="PIRSF001365">
    <property type="entry name" value="DHDPS"/>
    <property type="match status" value="1"/>
</dbReference>
<dbReference type="InterPro" id="IPR013785">
    <property type="entry name" value="Aldolase_TIM"/>
</dbReference>
<accession>A0A0F5JWX2</accession>
<dbReference type="CDD" id="cd00950">
    <property type="entry name" value="DHDPS"/>
    <property type="match status" value="1"/>
</dbReference>
<feature type="binding site" evidence="14">
    <location>
        <position position="49"/>
    </location>
    <ligand>
        <name>pyruvate</name>
        <dbReference type="ChEBI" id="CHEBI:15361"/>
    </ligand>
</feature>
<evidence type="ECO:0000256" key="6">
    <source>
        <dbReference type="ARBA" id="ARBA00022605"/>
    </source>
</evidence>
<proteinExistence type="inferred from homology"/>
<evidence type="ECO:0000313" key="16">
    <source>
        <dbReference type="Proteomes" id="UP000033618"/>
    </source>
</evidence>
<comment type="catalytic activity">
    <reaction evidence="11">
        <text>L-aspartate 4-semialdehyde + pyruvate = (2S,4S)-4-hydroxy-2,3,4,5-tetrahydrodipicolinate + H2O + H(+)</text>
        <dbReference type="Rhea" id="RHEA:34171"/>
        <dbReference type="ChEBI" id="CHEBI:15361"/>
        <dbReference type="ChEBI" id="CHEBI:15377"/>
        <dbReference type="ChEBI" id="CHEBI:15378"/>
        <dbReference type="ChEBI" id="CHEBI:67139"/>
        <dbReference type="ChEBI" id="CHEBI:537519"/>
        <dbReference type="EC" id="4.3.3.7"/>
    </reaction>
</comment>
<dbReference type="InterPro" id="IPR002220">
    <property type="entry name" value="DapA-like"/>
</dbReference>
<dbReference type="GO" id="GO:0008840">
    <property type="term" value="F:4-hydroxy-tetrahydrodipicolinate synthase activity"/>
    <property type="evidence" value="ECO:0007669"/>
    <property type="project" value="UniProtKB-EC"/>
</dbReference>
<evidence type="ECO:0000256" key="4">
    <source>
        <dbReference type="ARBA" id="ARBA00012086"/>
    </source>
</evidence>
<evidence type="ECO:0000256" key="7">
    <source>
        <dbReference type="ARBA" id="ARBA00022915"/>
    </source>
</evidence>
<evidence type="ECO:0000256" key="1">
    <source>
        <dbReference type="ARBA" id="ARBA00003294"/>
    </source>
</evidence>
<dbReference type="PRINTS" id="PR00146">
    <property type="entry name" value="DHPICSNTHASE"/>
</dbReference>
<evidence type="ECO:0000313" key="15">
    <source>
        <dbReference type="EMBL" id="KKB62119.1"/>
    </source>
</evidence>
<dbReference type="Gene3D" id="3.20.20.70">
    <property type="entry name" value="Aldolase class I"/>
    <property type="match status" value="1"/>
</dbReference>
<dbReference type="AlphaFoldDB" id="A0A0F5JWX2"/>
<dbReference type="Proteomes" id="UP000033618">
    <property type="component" value="Unassembled WGS sequence"/>
</dbReference>
<reference evidence="15 16" key="1">
    <citation type="submission" date="2015-03" db="EMBL/GenBank/DDBJ databases">
        <title>Draft Genome Sequence of Burkholderia andropogonis type strain ICMP2807, isolated from Sorghum bicolor.</title>
        <authorList>
            <person name="Lopes-Santos L."/>
            <person name="Castro D.B."/>
            <person name="Ottoboni L.M."/>
            <person name="Park D."/>
            <person name="Weirc B.S."/>
            <person name="Destefano S.A."/>
        </authorList>
    </citation>
    <scope>NUCLEOTIDE SEQUENCE [LARGE SCALE GENOMIC DNA]</scope>
    <source>
        <strain evidence="15 16">ICMP2807</strain>
    </source>
</reference>
<evidence type="ECO:0000256" key="14">
    <source>
        <dbReference type="PIRSR" id="PIRSR001365-2"/>
    </source>
</evidence>
<dbReference type="SUPFAM" id="SSF51569">
    <property type="entry name" value="Aldolase"/>
    <property type="match status" value="1"/>
</dbReference>
<evidence type="ECO:0000256" key="5">
    <source>
        <dbReference type="ARBA" id="ARBA00022490"/>
    </source>
</evidence>
<dbReference type="InterPro" id="IPR020624">
    <property type="entry name" value="Schiff_base-form_aldolases_CS"/>
</dbReference>
<dbReference type="EC" id="4.3.3.7" evidence="4"/>
<feature type="active site" description="Schiff-base intermediate with substrate" evidence="13">
    <location>
        <position position="165"/>
    </location>
</feature>
<dbReference type="RefSeq" id="WP_024904345.1">
    <property type="nucleotide sequence ID" value="NZ_CADFGU010000003.1"/>
</dbReference>
<dbReference type="OrthoDB" id="9816489at2"/>
<keyword evidence="6" id="KW-0028">Amino-acid biosynthesis</keyword>
<dbReference type="InterPro" id="IPR005263">
    <property type="entry name" value="DapA"/>
</dbReference>
<keyword evidence="16" id="KW-1185">Reference proteome</keyword>
<dbReference type="SMART" id="SM01130">
    <property type="entry name" value="DHDPS"/>
    <property type="match status" value="1"/>
</dbReference>
<keyword evidence="8" id="KW-0457">Lysine biosynthesis</keyword>
<keyword evidence="9 12" id="KW-0456">Lyase</keyword>
<name>A0A0F5JWX2_9BURK</name>
<comment type="pathway">
    <text evidence="2">Amino-acid biosynthesis; L-lysine biosynthesis via DAP pathway; (S)-tetrahydrodipicolinate from L-aspartate: step 3/4.</text>
</comment>
<dbReference type="UniPathway" id="UPA00034">
    <property type="reaction ID" value="UER00017"/>
</dbReference>